<protein>
    <submittedName>
        <fullName evidence="1">Uncharacterized protein</fullName>
    </submittedName>
</protein>
<reference evidence="1" key="1">
    <citation type="submission" date="2014-11" db="EMBL/GenBank/DDBJ databases">
        <authorList>
            <person name="Amaro Gonzalez C."/>
        </authorList>
    </citation>
    <scope>NUCLEOTIDE SEQUENCE</scope>
</reference>
<dbReference type="AlphaFoldDB" id="A0A0E9P5A6"/>
<reference evidence="1" key="2">
    <citation type="journal article" date="2015" name="Fish Shellfish Immunol.">
        <title>Early steps in the European eel (Anguilla anguilla)-Vibrio vulnificus interaction in the gills: Role of the RtxA13 toxin.</title>
        <authorList>
            <person name="Callol A."/>
            <person name="Pajuelo D."/>
            <person name="Ebbesson L."/>
            <person name="Teles M."/>
            <person name="MacKenzie S."/>
            <person name="Amaro C."/>
        </authorList>
    </citation>
    <scope>NUCLEOTIDE SEQUENCE</scope>
</reference>
<dbReference type="EMBL" id="GBXM01109028">
    <property type="protein sequence ID" value="JAG99548.1"/>
    <property type="molecule type" value="Transcribed_RNA"/>
</dbReference>
<accession>A0A0E9P5A6</accession>
<name>A0A0E9P5A6_ANGAN</name>
<organism evidence="1">
    <name type="scientific">Anguilla anguilla</name>
    <name type="common">European freshwater eel</name>
    <name type="synonym">Muraena anguilla</name>
    <dbReference type="NCBI Taxonomy" id="7936"/>
    <lineage>
        <taxon>Eukaryota</taxon>
        <taxon>Metazoa</taxon>
        <taxon>Chordata</taxon>
        <taxon>Craniata</taxon>
        <taxon>Vertebrata</taxon>
        <taxon>Euteleostomi</taxon>
        <taxon>Actinopterygii</taxon>
        <taxon>Neopterygii</taxon>
        <taxon>Teleostei</taxon>
        <taxon>Anguilliformes</taxon>
        <taxon>Anguillidae</taxon>
        <taxon>Anguilla</taxon>
    </lineage>
</organism>
<sequence>MAVDEQHVKCGTIYEDEIILEGKPTENVSHDYITSLVFLHLTQLWDIQKRQS</sequence>
<proteinExistence type="predicted"/>
<evidence type="ECO:0000313" key="1">
    <source>
        <dbReference type="EMBL" id="JAG99548.1"/>
    </source>
</evidence>